<evidence type="ECO:0000256" key="4">
    <source>
        <dbReference type="ARBA" id="ARBA00023002"/>
    </source>
</evidence>
<dbReference type="GO" id="GO:0050660">
    <property type="term" value="F:flavin adenine dinucleotide binding"/>
    <property type="evidence" value="ECO:0007669"/>
    <property type="project" value="InterPro"/>
</dbReference>
<dbReference type="SUPFAM" id="SSF51905">
    <property type="entry name" value="FAD/NAD(P)-binding domain"/>
    <property type="match status" value="2"/>
</dbReference>
<accession>A0A9P5EW44</accession>
<protein>
    <submittedName>
        <fullName evidence="5">FAD-binding monooxygenase moxY</fullName>
    </submittedName>
</protein>
<dbReference type="InterPro" id="IPR036188">
    <property type="entry name" value="FAD/NAD-bd_sf"/>
</dbReference>
<evidence type="ECO:0000313" key="6">
    <source>
        <dbReference type="Proteomes" id="UP000711996"/>
    </source>
</evidence>
<sequence>MTPHSDVEQAQPDPDTVPLTFDNKVGGTPLNHQYDGPYKVSEHILWAPRKLRVACIGAGASGLTLCHKKEKEFGEGLDLVVYDRHPACGGVWYVNKYPGCRCDIPSPSYQLSFYPKPDWSQYCAPAEEIKKYYQSFAEERGFVEKYIKLRHEVVQTTWDEETSQWILDIDELLDNGEKRRFQDKVDFLVASIGIMNTWKWPDIPNREAFRGKMMHSAAYDTSVNLKDKSVIVIGSGASAVQIVPAIQPDAKKVTSFYRTPQWVSGGVPLEGYTESGQNFSYTKEQIEAFRNDPKLHLEHRKKMEDSIIKGFPFNILNHPIQTFGRELLEKGMTAALKGDQRLIKRLIPSFPAGCRRIGPAEGFLESFHEDNVELGDGDIAAFTEKGVRTVDGKEYEADVVICATGFDTSYRPFFPIVGRQGRNLADVWKDDPAAYLALAVNGFPNFMLGSLGPNAPLAHGALTHVLEAALTYVCRVIRKIQVDNIRSIDVKAEVLEEYNEHVHEWLKRSVWAGGCRSWYNQGKPDGKVIAHYPGSLVHWRLMTNQPRWEDYNIKYRSRNRFEFMGNGFTDIEVDNKDVSWYLNPEEIEKPLFTSLNPV</sequence>
<dbReference type="GO" id="GO:0050661">
    <property type="term" value="F:NADP binding"/>
    <property type="evidence" value="ECO:0007669"/>
    <property type="project" value="InterPro"/>
</dbReference>
<keyword evidence="3" id="KW-0274">FAD</keyword>
<gene>
    <name evidence="5" type="primary">moxY-5</name>
    <name evidence="5" type="ORF">CGCSCA2_v004822</name>
</gene>
<organism evidence="5 6">
    <name type="scientific">Colletotrichum siamense</name>
    <name type="common">Anthracnose fungus</name>
    <dbReference type="NCBI Taxonomy" id="690259"/>
    <lineage>
        <taxon>Eukaryota</taxon>
        <taxon>Fungi</taxon>
        <taxon>Dikarya</taxon>
        <taxon>Ascomycota</taxon>
        <taxon>Pezizomycotina</taxon>
        <taxon>Sordariomycetes</taxon>
        <taxon>Hypocreomycetidae</taxon>
        <taxon>Glomerellales</taxon>
        <taxon>Glomerellaceae</taxon>
        <taxon>Colletotrichum</taxon>
        <taxon>Colletotrichum gloeosporioides species complex</taxon>
    </lineage>
</organism>
<reference evidence="5" key="1">
    <citation type="submission" date="2019-06" db="EMBL/GenBank/DDBJ databases">
        <authorList>
            <person name="Gan P."/>
            <person name="Shirasu K."/>
        </authorList>
    </citation>
    <scope>NUCLEOTIDE SEQUENCE [LARGE SCALE GENOMIC DNA]</scope>
    <source>
        <strain evidence="5">CAD2</strain>
    </source>
</reference>
<dbReference type="Pfam" id="PF00743">
    <property type="entry name" value="FMO-like"/>
    <property type="match status" value="1"/>
</dbReference>
<dbReference type="OrthoDB" id="74360at2759"/>
<evidence type="ECO:0000256" key="3">
    <source>
        <dbReference type="ARBA" id="ARBA00022827"/>
    </source>
</evidence>
<keyword evidence="4" id="KW-0560">Oxidoreductase</keyword>
<evidence type="ECO:0000256" key="2">
    <source>
        <dbReference type="ARBA" id="ARBA00022630"/>
    </source>
</evidence>
<comment type="similarity">
    <text evidence="1">Belongs to the FAD-binding monooxygenase family.</text>
</comment>
<keyword evidence="6" id="KW-1185">Reference proteome</keyword>
<dbReference type="GO" id="GO:0004499">
    <property type="term" value="F:N,N-dimethylaniline monooxygenase activity"/>
    <property type="evidence" value="ECO:0007669"/>
    <property type="project" value="InterPro"/>
</dbReference>
<dbReference type="Proteomes" id="UP000711996">
    <property type="component" value="Unassembled WGS sequence"/>
</dbReference>
<dbReference type="PANTHER" id="PTHR42877">
    <property type="entry name" value="L-ORNITHINE N(5)-MONOOXYGENASE-RELATED"/>
    <property type="match status" value="1"/>
</dbReference>
<dbReference type="EMBL" id="QPMT01000011">
    <property type="protein sequence ID" value="KAF4861273.1"/>
    <property type="molecule type" value="Genomic_DNA"/>
</dbReference>
<dbReference type="PANTHER" id="PTHR42877:SF12">
    <property type="entry name" value="MONOOXYGENASE"/>
    <property type="match status" value="1"/>
</dbReference>
<keyword evidence="5" id="KW-0503">Monooxygenase</keyword>
<evidence type="ECO:0000313" key="5">
    <source>
        <dbReference type="EMBL" id="KAF4861273.1"/>
    </source>
</evidence>
<dbReference type="InterPro" id="IPR020946">
    <property type="entry name" value="Flavin_mOase-like"/>
</dbReference>
<proteinExistence type="inferred from homology"/>
<name>A0A9P5EW44_COLSI</name>
<dbReference type="Gene3D" id="3.50.50.60">
    <property type="entry name" value="FAD/NAD(P)-binding domain"/>
    <property type="match status" value="2"/>
</dbReference>
<dbReference type="AlphaFoldDB" id="A0A9P5EW44"/>
<keyword evidence="2" id="KW-0285">Flavoprotein</keyword>
<dbReference type="InterPro" id="IPR051209">
    <property type="entry name" value="FAD-bind_Monooxygenase_sf"/>
</dbReference>
<comment type="caution">
    <text evidence="5">The sequence shown here is derived from an EMBL/GenBank/DDBJ whole genome shotgun (WGS) entry which is preliminary data.</text>
</comment>
<evidence type="ECO:0000256" key="1">
    <source>
        <dbReference type="ARBA" id="ARBA00010139"/>
    </source>
</evidence>